<accession>A0AAP0B7Y5</accession>
<sequence>MNITHHTPGTRDCEHDTFGSACVGHRGIKVPLNRSFLQSYRSLLFYPPIPVQLFQAGNYPRFSSISGGISSKPFTSSSLTALSSQRHLSPPSPKQTEPKDNITVTALVTSPLAETVETAYPRLTAQTAVIEMLKELDQNPLIDQTNCSSYPQLGGRDQVAETAT</sequence>
<proteinExistence type="predicted"/>
<comment type="caution">
    <text evidence="2">The sequence shown here is derived from an EMBL/GenBank/DDBJ whole genome shotgun (WGS) entry which is preliminary data.</text>
</comment>
<feature type="region of interest" description="Disordered" evidence="1">
    <location>
        <begin position="80"/>
        <end position="99"/>
    </location>
</feature>
<protein>
    <submittedName>
        <fullName evidence="2">Uncharacterized protein</fullName>
    </submittedName>
</protein>
<dbReference type="AlphaFoldDB" id="A0AAP0B7Y5"/>
<dbReference type="EMBL" id="JBBWWQ010000014">
    <property type="protein sequence ID" value="KAK8931202.1"/>
    <property type="molecule type" value="Genomic_DNA"/>
</dbReference>
<evidence type="ECO:0000313" key="2">
    <source>
        <dbReference type="EMBL" id="KAK8931202.1"/>
    </source>
</evidence>
<evidence type="ECO:0000313" key="3">
    <source>
        <dbReference type="Proteomes" id="UP001418222"/>
    </source>
</evidence>
<gene>
    <name evidence="2" type="ORF">KSP39_PZI016893</name>
</gene>
<keyword evidence="3" id="KW-1185">Reference proteome</keyword>
<evidence type="ECO:0000256" key="1">
    <source>
        <dbReference type="SAM" id="MobiDB-lite"/>
    </source>
</evidence>
<dbReference type="Proteomes" id="UP001418222">
    <property type="component" value="Unassembled WGS sequence"/>
</dbReference>
<name>A0AAP0B7Y5_9ASPA</name>
<organism evidence="2 3">
    <name type="scientific">Platanthera zijinensis</name>
    <dbReference type="NCBI Taxonomy" id="2320716"/>
    <lineage>
        <taxon>Eukaryota</taxon>
        <taxon>Viridiplantae</taxon>
        <taxon>Streptophyta</taxon>
        <taxon>Embryophyta</taxon>
        <taxon>Tracheophyta</taxon>
        <taxon>Spermatophyta</taxon>
        <taxon>Magnoliopsida</taxon>
        <taxon>Liliopsida</taxon>
        <taxon>Asparagales</taxon>
        <taxon>Orchidaceae</taxon>
        <taxon>Orchidoideae</taxon>
        <taxon>Orchideae</taxon>
        <taxon>Orchidinae</taxon>
        <taxon>Platanthera</taxon>
    </lineage>
</organism>
<reference evidence="2 3" key="1">
    <citation type="journal article" date="2022" name="Nat. Plants">
        <title>Genomes of leafy and leafless Platanthera orchids illuminate the evolution of mycoheterotrophy.</title>
        <authorList>
            <person name="Li M.H."/>
            <person name="Liu K.W."/>
            <person name="Li Z."/>
            <person name="Lu H.C."/>
            <person name="Ye Q.L."/>
            <person name="Zhang D."/>
            <person name="Wang J.Y."/>
            <person name="Li Y.F."/>
            <person name="Zhong Z.M."/>
            <person name="Liu X."/>
            <person name="Yu X."/>
            <person name="Liu D.K."/>
            <person name="Tu X.D."/>
            <person name="Liu B."/>
            <person name="Hao Y."/>
            <person name="Liao X.Y."/>
            <person name="Jiang Y.T."/>
            <person name="Sun W.H."/>
            <person name="Chen J."/>
            <person name="Chen Y.Q."/>
            <person name="Ai Y."/>
            <person name="Zhai J.W."/>
            <person name="Wu S.S."/>
            <person name="Zhou Z."/>
            <person name="Hsiao Y.Y."/>
            <person name="Wu W.L."/>
            <person name="Chen Y.Y."/>
            <person name="Lin Y.F."/>
            <person name="Hsu J.L."/>
            <person name="Li C.Y."/>
            <person name="Wang Z.W."/>
            <person name="Zhao X."/>
            <person name="Zhong W.Y."/>
            <person name="Ma X.K."/>
            <person name="Ma L."/>
            <person name="Huang J."/>
            <person name="Chen G.Z."/>
            <person name="Huang M.Z."/>
            <person name="Huang L."/>
            <person name="Peng D.H."/>
            <person name="Luo Y.B."/>
            <person name="Zou S.Q."/>
            <person name="Chen S.P."/>
            <person name="Lan S."/>
            <person name="Tsai W.C."/>
            <person name="Van de Peer Y."/>
            <person name="Liu Z.J."/>
        </authorList>
    </citation>
    <scope>NUCLEOTIDE SEQUENCE [LARGE SCALE GENOMIC DNA]</scope>
    <source>
        <strain evidence="2">Lor287</strain>
    </source>
</reference>